<dbReference type="EMBL" id="CAJNOK010004293">
    <property type="protein sequence ID" value="CAF0932788.1"/>
    <property type="molecule type" value="Genomic_DNA"/>
</dbReference>
<dbReference type="InterPro" id="IPR007541">
    <property type="entry name" value="Uncharacterised_BSP"/>
</dbReference>
<dbReference type="Proteomes" id="UP000677228">
    <property type="component" value="Unassembled WGS sequence"/>
</dbReference>
<dbReference type="PANTHER" id="PTHR33321">
    <property type="match status" value="1"/>
</dbReference>
<dbReference type="PANTHER" id="PTHR33321:SF12">
    <property type="entry name" value="PLANT BASIC SECRETORY PROTEIN (BSP) FAMILY PROTEIN"/>
    <property type="match status" value="1"/>
</dbReference>
<evidence type="ECO:0000313" key="1">
    <source>
        <dbReference type="EMBL" id="CAF0932788.1"/>
    </source>
</evidence>
<proteinExistence type="predicted"/>
<dbReference type="Pfam" id="PF04450">
    <property type="entry name" value="BSP"/>
    <property type="match status" value="1"/>
</dbReference>
<organism evidence="2 3">
    <name type="scientific">Didymodactylos carnosus</name>
    <dbReference type="NCBI Taxonomy" id="1234261"/>
    <lineage>
        <taxon>Eukaryota</taxon>
        <taxon>Metazoa</taxon>
        <taxon>Spiralia</taxon>
        <taxon>Gnathifera</taxon>
        <taxon>Rotifera</taxon>
        <taxon>Eurotatoria</taxon>
        <taxon>Bdelloidea</taxon>
        <taxon>Philodinida</taxon>
        <taxon>Philodinidae</taxon>
        <taxon>Didymodactylos</taxon>
    </lineage>
</organism>
<evidence type="ECO:0000313" key="3">
    <source>
        <dbReference type="Proteomes" id="UP000682733"/>
    </source>
</evidence>
<comment type="caution">
    <text evidence="2">The sequence shown here is derived from an EMBL/GenBank/DDBJ whole genome shotgun (WGS) entry which is preliminary data.</text>
</comment>
<sequence>MSIVIALLVFIILPYYLTGNVVVYTSNGYKLTIENKDDSFSNETRQHLIDTYFKVMPEMNAYFGQNKRDARLTIDPGYKGAAVTTGSNIVLSAEFIRKYPESYDAVTHEFAHVVQSYPKYDPSWLVEGIADFARYKWGVNNKKGGWSLPDFKSDQKYTDAYKVTARFLVWLQRWKKRDIVKRLDRALRSDTYKDDSWKAFAGKTLDELWKEYSEKPDI</sequence>
<dbReference type="Proteomes" id="UP000682733">
    <property type="component" value="Unassembled WGS sequence"/>
</dbReference>
<name>A0A8S2I2F4_9BILA</name>
<gene>
    <name evidence="1" type="ORF">OVA965_LOCUS11224</name>
    <name evidence="2" type="ORF">TMI583_LOCUS11220</name>
</gene>
<dbReference type="EMBL" id="CAJOBA010004295">
    <property type="protein sequence ID" value="CAF3708891.1"/>
    <property type="molecule type" value="Genomic_DNA"/>
</dbReference>
<dbReference type="AlphaFoldDB" id="A0A8S2I2F4"/>
<evidence type="ECO:0000313" key="2">
    <source>
        <dbReference type="EMBL" id="CAF3708891.1"/>
    </source>
</evidence>
<accession>A0A8S2I2F4</accession>
<reference evidence="2" key="1">
    <citation type="submission" date="2021-02" db="EMBL/GenBank/DDBJ databases">
        <authorList>
            <person name="Nowell W R."/>
        </authorList>
    </citation>
    <scope>NUCLEOTIDE SEQUENCE</scope>
</reference>
<protein>
    <recommendedName>
        <fullName evidence="4">Secretory protein</fullName>
    </recommendedName>
</protein>
<evidence type="ECO:0008006" key="4">
    <source>
        <dbReference type="Google" id="ProtNLM"/>
    </source>
</evidence>